<sequence length="511" mass="56883">MDHTARLLACISWLLMHRILMNKGFTLRRRGLSTDTLASWIIGSTTTAWTITALLHTLATYRHISNEPSQPSHQQATLHALATLANAPLLLQCLFTFWLISYLDGLNAEHNTTKPHFFSLTNLHGPFSWSTAIHRPFHHALLLTTTLTVTIPALATITLGDPLPGILSLTSLLLFTLDGASHNPYTTAPHRYTSDRLRIALPTTHHEGTMYILPSTGTGISAVWSPKIANEHADADRVIMPLFAQMRSQRWSVSVPLEALRTTMSRYHERVLLSATESERLAAWIYNDKTNPHDEPSLRRIECARSQNVHLIGRDLMFALCHAEYLVFMAQGRLSERTRAKLGMLRLMSRSGASTNTTNPSPSESDPEPHTIGFTPGFAGYKAAVTHIYAIFDVPVDALALDFAGTTPPPYSSALSSSPASINEYVAQLWDLSTSNTESTFSALYFFTTVWFMEVGNVNGFHIFPLRCRNREGDLVSWQIAWRQAWWVGVVAQLVGVSPALFGVFVMGYLQ</sequence>
<comment type="caution">
    <text evidence="3">The sequence shown here is derived from an EMBL/GenBank/DDBJ whole genome shotgun (WGS) entry which is preliminary data.</text>
</comment>
<feature type="transmembrane region" description="Helical" evidence="2">
    <location>
        <begin position="80"/>
        <end position="103"/>
    </location>
</feature>
<evidence type="ECO:0000313" key="3">
    <source>
        <dbReference type="EMBL" id="KAK5954574.1"/>
    </source>
</evidence>
<gene>
    <name evidence="3" type="ORF">OHC33_004296</name>
</gene>
<evidence type="ECO:0000256" key="2">
    <source>
        <dbReference type="SAM" id="Phobius"/>
    </source>
</evidence>
<keyword evidence="2" id="KW-0812">Transmembrane</keyword>
<proteinExistence type="predicted"/>
<keyword evidence="4" id="KW-1185">Reference proteome</keyword>
<reference evidence="3 4" key="1">
    <citation type="submission" date="2022-12" db="EMBL/GenBank/DDBJ databases">
        <title>Genomic features and morphological characterization of a novel Knufia sp. strain isolated from spacecraft assembly facility.</title>
        <authorList>
            <person name="Teixeira M."/>
            <person name="Chander A.M."/>
            <person name="Stajich J.E."/>
            <person name="Venkateswaran K."/>
        </authorList>
    </citation>
    <scope>NUCLEOTIDE SEQUENCE [LARGE SCALE GENOMIC DNA]</scope>
    <source>
        <strain evidence="3 4">FJI-L2-BK-P2</strain>
    </source>
</reference>
<name>A0AAN8I6H4_9EURO</name>
<dbReference type="Proteomes" id="UP001316803">
    <property type="component" value="Unassembled WGS sequence"/>
</dbReference>
<feature type="region of interest" description="Disordered" evidence="1">
    <location>
        <begin position="351"/>
        <end position="370"/>
    </location>
</feature>
<feature type="transmembrane region" description="Helical" evidence="2">
    <location>
        <begin position="37"/>
        <end position="59"/>
    </location>
</feature>
<evidence type="ECO:0000313" key="4">
    <source>
        <dbReference type="Proteomes" id="UP001316803"/>
    </source>
</evidence>
<feature type="compositionally biased region" description="Low complexity" evidence="1">
    <location>
        <begin position="354"/>
        <end position="364"/>
    </location>
</feature>
<protein>
    <submittedName>
        <fullName evidence="3">Uncharacterized protein</fullName>
    </submittedName>
</protein>
<accession>A0AAN8I6H4</accession>
<dbReference type="EMBL" id="JAKLMC020000008">
    <property type="protein sequence ID" value="KAK5954574.1"/>
    <property type="molecule type" value="Genomic_DNA"/>
</dbReference>
<organism evidence="3 4">
    <name type="scientific">Knufia fluminis</name>
    <dbReference type="NCBI Taxonomy" id="191047"/>
    <lineage>
        <taxon>Eukaryota</taxon>
        <taxon>Fungi</taxon>
        <taxon>Dikarya</taxon>
        <taxon>Ascomycota</taxon>
        <taxon>Pezizomycotina</taxon>
        <taxon>Eurotiomycetes</taxon>
        <taxon>Chaetothyriomycetidae</taxon>
        <taxon>Chaetothyriales</taxon>
        <taxon>Trichomeriaceae</taxon>
        <taxon>Knufia</taxon>
    </lineage>
</organism>
<feature type="transmembrane region" description="Helical" evidence="2">
    <location>
        <begin position="443"/>
        <end position="464"/>
    </location>
</feature>
<feature type="transmembrane region" description="Helical" evidence="2">
    <location>
        <begin position="485"/>
        <end position="510"/>
    </location>
</feature>
<keyword evidence="2" id="KW-1133">Transmembrane helix</keyword>
<keyword evidence="2" id="KW-0472">Membrane</keyword>
<evidence type="ECO:0000256" key="1">
    <source>
        <dbReference type="SAM" id="MobiDB-lite"/>
    </source>
</evidence>
<dbReference type="AlphaFoldDB" id="A0AAN8I6H4"/>